<evidence type="ECO:0000313" key="10">
    <source>
        <dbReference type="EMBL" id="CAF3824673.1"/>
    </source>
</evidence>
<dbReference type="OrthoDB" id="10265891at2759"/>
<keyword evidence="11" id="KW-1185">Reference proteome</keyword>
<dbReference type="Proteomes" id="UP000682733">
    <property type="component" value="Unassembled WGS sequence"/>
</dbReference>
<evidence type="ECO:0000256" key="6">
    <source>
        <dbReference type="ARBA" id="ARBA00023033"/>
    </source>
</evidence>
<dbReference type="Pfam" id="PF03060">
    <property type="entry name" value="NMO"/>
    <property type="match status" value="1"/>
</dbReference>
<dbReference type="PANTHER" id="PTHR42747:SF3">
    <property type="entry name" value="NITRONATE MONOOXYGENASE-RELATED"/>
    <property type="match status" value="1"/>
</dbReference>
<comment type="similarity">
    <text evidence="2">Belongs to the nitronate monooxygenase family. NMO class I subfamily.</text>
</comment>
<accession>A0A814KTB2</accession>
<dbReference type="CDD" id="cd04730">
    <property type="entry name" value="NPD_like"/>
    <property type="match status" value="1"/>
</dbReference>
<evidence type="ECO:0000313" key="8">
    <source>
        <dbReference type="EMBL" id="CAF1055616.1"/>
    </source>
</evidence>
<comment type="cofactor">
    <cofactor evidence="1">
        <name>FMN</name>
        <dbReference type="ChEBI" id="CHEBI:58210"/>
    </cofactor>
</comment>
<keyword evidence="4" id="KW-0288">FMN</keyword>
<gene>
    <name evidence="8" type="ORF">GPM918_LOCUS16513</name>
    <name evidence="7" type="ORF">OVA965_LOCUS9125</name>
    <name evidence="10" type="ORF">SRO942_LOCUS16513</name>
    <name evidence="9" type="ORF">TMI583_LOCUS9119</name>
</gene>
<evidence type="ECO:0000313" key="11">
    <source>
        <dbReference type="Proteomes" id="UP000663829"/>
    </source>
</evidence>
<proteinExistence type="inferred from homology"/>
<dbReference type="SUPFAM" id="SSF51412">
    <property type="entry name" value="Inosine monophosphate dehydrogenase (IMPDH)"/>
    <property type="match status" value="1"/>
</dbReference>
<keyword evidence="3" id="KW-0285">Flavoprotein</keyword>
<sequence>MSPLSPPTLVAAVSNNGGLGSIAGARSNRSQLQREIAEVRRRTNRPFAVNLFVPPERPENYTKADIKRITHVLRRIRKRLNATTLINIPNFVKEPLSKLFKEQVQVLLDERVPVFSFTFGRPSADIIKKFKDLKIKIVGTATTPAECVELKRIGCDAICVQGTEAGGHRGSFLVKDKEINAKADFGLFALLSQCRKLVNGTPLIAAGGIMDGQDMVSAIHQGASAIQMGTKFLTSQESTLIPPIHKELLLRPGKNPNNVSLIQDTVLTDIYTGKPARGIYTKLIETFNDIHSLPWDIQSQFVGVVRHYAARINHTDYMQLWAGKNYAKAEDKPVKRIIQDILEEAEKFIRR</sequence>
<comment type="caution">
    <text evidence="8">The sequence shown here is derived from an EMBL/GenBank/DDBJ whole genome shotgun (WGS) entry which is preliminary data.</text>
</comment>
<evidence type="ECO:0000256" key="2">
    <source>
        <dbReference type="ARBA" id="ARBA00009881"/>
    </source>
</evidence>
<evidence type="ECO:0000256" key="4">
    <source>
        <dbReference type="ARBA" id="ARBA00022643"/>
    </source>
</evidence>
<dbReference type="Proteomes" id="UP000677228">
    <property type="component" value="Unassembled WGS sequence"/>
</dbReference>
<reference evidence="8" key="1">
    <citation type="submission" date="2021-02" db="EMBL/GenBank/DDBJ databases">
        <authorList>
            <person name="Nowell W R."/>
        </authorList>
    </citation>
    <scope>NUCLEOTIDE SEQUENCE</scope>
</reference>
<dbReference type="EMBL" id="CAJOBC010004353">
    <property type="protein sequence ID" value="CAF3824673.1"/>
    <property type="molecule type" value="Genomic_DNA"/>
</dbReference>
<keyword evidence="6" id="KW-0503">Monooxygenase</keyword>
<evidence type="ECO:0000313" key="9">
    <source>
        <dbReference type="EMBL" id="CAF3673239.1"/>
    </source>
</evidence>
<protein>
    <recommendedName>
        <fullName evidence="12">2-nitropropane dioxygenase</fullName>
    </recommendedName>
</protein>
<evidence type="ECO:0000256" key="1">
    <source>
        <dbReference type="ARBA" id="ARBA00001917"/>
    </source>
</evidence>
<dbReference type="EMBL" id="CAJNOK010003181">
    <property type="protein sequence ID" value="CAF0890949.1"/>
    <property type="molecule type" value="Genomic_DNA"/>
</dbReference>
<evidence type="ECO:0000256" key="5">
    <source>
        <dbReference type="ARBA" id="ARBA00023002"/>
    </source>
</evidence>
<dbReference type="GO" id="GO:0018580">
    <property type="term" value="F:nitronate monooxygenase activity"/>
    <property type="evidence" value="ECO:0007669"/>
    <property type="project" value="InterPro"/>
</dbReference>
<dbReference type="AlphaFoldDB" id="A0A814KTB2"/>
<keyword evidence="5" id="KW-0560">Oxidoreductase</keyword>
<dbReference type="InterPro" id="IPR013785">
    <property type="entry name" value="Aldolase_TIM"/>
</dbReference>
<evidence type="ECO:0000313" key="7">
    <source>
        <dbReference type="EMBL" id="CAF0890949.1"/>
    </source>
</evidence>
<dbReference type="EMBL" id="CAJNOQ010004353">
    <property type="protein sequence ID" value="CAF1055616.1"/>
    <property type="molecule type" value="Genomic_DNA"/>
</dbReference>
<dbReference type="Proteomes" id="UP000681722">
    <property type="component" value="Unassembled WGS sequence"/>
</dbReference>
<dbReference type="PANTHER" id="PTHR42747">
    <property type="entry name" value="NITRONATE MONOOXYGENASE-RELATED"/>
    <property type="match status" value="1"/>
</dbReference>
<dbReference type="InterPro" id="IPR004136">
    <property type="entry name" value="NMO"/>
</dbReference>
<dbReference type="Gene3D" id="3.20.20.70">
    <property type="entry name" value="Aldolase class I"/>
    <property type="match status" value="1"/>
</dbReference>
<organism evidence="8 11">
    <name type="scientific">Didymodactylos carnosus</name>
    <dbReference type="NCBI Taxonomy" id="1234261"/>
    <lineage>
        <taxon>Eukaryota</taxon>
        <taxon>Metazoa</taxon>
        <taxon>Spiralia</taxon>
        <taxon>Gnathifera</taxon>
        <taxon>Rotifera</taxon>
        <taxon>Eurotatoria</taxon>
        <taxon>Bdelloidea</taxon>
        <taxon>Philodinida</taxon>
        <taxon>Philodinidae</taxon>
        <taxon>Didymodactylos</taxon>
    </lineage>
</organism>
<name>A0A814KTB2_9BILA</name>
<dbReference type="EMBL" id="CAJOBA010003181">
    <property type="protein sequence ID" value="CAF3673239.1"/>
    <property type="molecule type" value="Genomic_DNA"/>
</dbReference>
<evidence type="ECO:0008006" key="12">
    <source>
        <dbReference type="Google" id="ProtNLM"/>
    </source>
</evidence>
<evidence type="ECO:0000256" key="3">
    <source>
        <dbReference type="ARBA" id="ARBA00022630"/>
    </source>
</evidence>
<dbReference type="Proteomes" id="UP000663829">
    <property type="component" value="Unassembled WGS sequence"/>
</dbReference>